<accession>A0A6V7NW19</accession>
<proteinExistence type="predicted"/>
<organism evidence="7">
    <name type="scientific">Ananas comosus var. bracteatus</name>
    <name type="common">red pineapple</name>
    <dbReference type="NCBI Taxonomy" id="296719"/>
    <lineage>
        <taxon>Eukaryota</taxon>
        <taxon>Viridiplantae</taxon>
        <taxon>Streptophyta</taxon>
        <taxon>Embryophyta</taxon>
        <taxon>Tracheophyta</taxon>
        <taxon>Spermatophyta</taxon>
        <taxon>Magnoliopsida</taxon>
        <taxon>Liliopsida</taxon>
        <taxon>Poales</taxon>
        <taxon>Bromeliaceae</taxon>
        <taxon>Bromelioideae</taxon>
        <taxon>Ananas</taxon>
    </lineage>
</organism>
<dbReference type="Gene3D" id="1.25.10.10">
    <property type="entry name" value="Leucine-rich Repeat Variant"/>
    <property type="match status" value="1"/>
</dbReference>
<dbReference type="InterPro" id="IPR033712">
    <property type="entry name" value="Pumilio_RNA-bd"/>
</dbReference>
<evidence type="ECO:0000256" key="5">
    <source>
        <dbReference type="SAM" id="MobiDB-lite"/>
    </source>
</evidence>
<sequence length="725" mass="81009">MDMEIQEEMEMLLNEIPHATSLRLHHHHHPHHPHHINHHDHGHGHGHHHLHHGGHGGYPSHGNGHGMDDDGVVKYHVVPIHGMYGAAADDPSAFRGLHHGHWPHGHGHGIMDGHACLSPPPFLSDESPASSSLSGTPSPMGDDDAAENERLVEKLLSMHITPPTMAPSICENNPIDPSLFRSHSQYNFVKNGVQIDVNSTPSSVLPQPLLFNESTMHCSSDFHPNDAITLQRGFSLWGEEEEHVDHFFPAMDAGDFFPAVDADDFFPSAFYSTVPNGESVLSPSCISSPNALHKNYQNIENFGFKDSFDVYGRGINEFSLNSLDSRCLLRRNRQNVENFGSEDSLIIQGRDLHYAGNRSFENTKSRKKMQFNEKSHFRGNRFENMGSLCSVMCPNLRKSPNFSVKDESLMDVKGKATDQQGCRVLQHKLDEGKHMVDAIFHGIADHVVELMEDQFGNYLMQKLLGVCDEEQRMSIVVALTKDPINLVGISLNMHGTRAVQKLIETLKIKQQISLVVSALKLGFLDLIKDLNGNHVLQCCLERLPLEDNKFIFDAAAIHCVDIATHSQGCCVLQRCIKHSTGKERMALVEKVSANGFQLAQDPYGNYAVQCVMDLEIPRVIVNLKSQFEGKYVLLSTQKFSSNVVEKCLTVFGDDDRATIIFELLSVSNFDRLLQDPFANYVIYCAIQNTKGSLHAALIEAILPHAPMLRTSPYCKRIFALILPRK</sequence>
<feature type="repeat" description="Pumilio" evidence="4">
    <location>
        <begin position="518"/>
        <end position="553"/>
    </location>
</feature>
<keyword evidence="2" id="KW-0810">Translation regulation</keyword>
<feature type="compositionally biased region" description="Basic residues" evidence="5">
    <location>
        <begin position="25"/>
        <end position="54"/>
    </location>
</feature>
<protein>
    <recommendedName>
        <fullName evidence="6">PUM-HD domain-containing protein</fullName>
    </recommendedName>
</protein>
<feature type="domain" description="PUM-HD" evidence="6">
    <location>
        <begin position="384"/>
        <end position="725"/>
    </location>
</feature>
<dbReference type="PROSITE" id="PS50303">
    <property type="entry name" value="PUM_HD"/>
    <property type="match status" value="1"/>
</dbReference>
<dbReference type="InterPro" id="IPR011989">
    <property type="entry name" value="ARM-like"/>
</dbReference>
<dbReference type="PROSITE" id="PS50302">
    <property type="entry name" value="PUM"/>
    <property type="match status" value="4"/>
</dbReference>
<comment type="function">
    <text evidence="3">Sequence-specific RNA-binding protein that regulates translation and mRNA stability by binding the 3'-UTR of target mRNAs.</text>
</comment>
<dbReference type="SUPFAM" id="SSF48371">
    <property type="entry name" value="ARM repeat"/>
    <property type="match status" value="1"/>
</dbReference>
<dbReference type="FunFam" id="1.25.10.10:FF:000237">
    <property type="entry name" value="Pumilio homolog 9"/>
    <property type="match status" value="1"/>
</dbReference>
<keyword evidence="1" id="KW-0677">Repeat</keyword>
<dbReference type="InterPro" id="IPR033133">
    <property type="entry name" value="PUM-HD"/>
</dbReference>
<evidence type="ECO:0000259" key="6">
    <source>
        <dbReference type="PROSITE" id="PS50303"/>
    </source>
</evidence>
<evidence type="ECO:0000313" key="7">
    <source>
        <dbReference type="EMBL" id="CAD1822536.1"/>
    </source>
</evidence>
<dbReference type="GO" id="GO:0006417">
    <property type="term" value="P:regulation of translation"/>
    <property type="evidence" value="ECO:0007669"/>
    <property type="project" value="UniProtKB-KW"/>
</dbReference>
<evidence type="ECO:0000256" key="4">
    <source>
        <dbReference type="PROSITE-ProRule" id="PRU00317"/>
    </source>
</evidence>
<reference evidence="7" key="1">
    <citation type="submission" date="2020-07" db="EMBL/GenBank/DDBJ databases">
        <authorList>
            <person name="Lin J."/>
        </authorList>
    </citation>
    <scope>NUCLEOTIDE SEQUENCE</scope>
</reference>
<dbReference type="InterPro" id="IPR016024">
    <property type="entry name" value="ARM-type_fold"/>
</dbReference>
<dbReference type="SMART" id="SM00025">
    <property type="entry name" value="Pumilio"/>
    <property type="match status" value="8"/>
</dbReference>
<dbReference type="InterPro" id="IPR001313">
    <property type="entry name" value="Pumilio_RNA-bd_rpt"/>
</dbReference>
<evidence type="ECO:0000256" key="1">
    <source>
        <dbReference type="ARBA" id="ARBA00022737"/>
    </source>
</evidence>
<dbReference type="AlphaFoldDB" id="A0A6V7NW19"/>
<name>A0A6V7NW19_ANACO</name>
<dbReference type="PANTHER" id="PTHR12537">
    <property type="entry name" value="RNA BINDING PROTEIN PUMILIO-RELATED"/>
    <property type="match status" value="1"/>
</dbReference>
<gene>
    <name evidence="7" type="ORF">CB5_LOCUS5747</name>
</gene>
<feature type="region of interest" description="Disordered" evidence="5">
    <location>
        <begin position="119"/>
        <end position="144"/>
    </location>
</feature>
<feature type="region of interest" description="Disordered" evidence="5">
    <location>
        <begin position="25"/>
        <end position="70"/>
    </location>
</feature>
<dbReference type="EMBL" id="LR862142">
    <property type="protein sequence ID" value="CAD1822536.1"/>
    <property type="molecule type" value="Genomic_DNA"/>
</dbReference>
<dbReference type="GO" id="GO:0003729">
    <property type="term" value="F:mRNA binding"/>
    <property type="evidence" value="ECO:0007669"/>
    <property type="project" value="TreeGrafter"/>
</dbReference>
<feature type="compositionally biased region" description="Low complexity" evidence="5">
    <location>
        <begin position="124"/>
        <end position="139"/>
    </location>
</feature>
<dbReference type="PANTHER" id="PTHR12537:SF13">
    <property type="entry name" value="PUMILIO HOMOLOGY DOMAIN FAMILY MEMBER 4"/>
    <property type="match status" value="1"/>
</dbReference>
<feature type="repeat" description="Pumilio" evidence="4">
    <location>
        <begin position="554"/>
        <end position="589"/>
    </location>
</feature>
<dbReference type="GO" id="GO:0005737">
    <property type="term" value="C:cytoplasm"/>
    <property type="evidence" value="ECO:0007669"/>
    <property type="project" value="TreeGrafter"/>
</dbReference>
<dbReference type="Pfam" id="PF00806">
    <property type="entry name" value="PUF"/>
    <property type="match status" value="7"/>
</dbReference>
<evidence type="ECO:0000256" key="2">
    <source>
        <dbReference type="ARBA" id="ARBA00022845"/>
    </source>
</evidence>
<feature type="repeat" description="Pumilio" evidence="4">
    <location>
        <begin position="442"/>
        <end position="478"/>
    </location>
</feature>
<evidence type="ECO:0000256" key="3">
    <source>
        <dbReference type="ARBA" id="ARBA00058490"/>
    </source>
</evidence>
<feature type="compositionally biased region" description="Gly residues" evidence="5">
    <location>
        <begin position="55"/>
        <end position="65"/>
    </location>
</feature>
<feature type="repeat" description="Pumilio" evidence="4">
    <location>
        <begin position="626"/>
        <end position="662"/>
    </location>
</feature>
<dbReference type="CDD" id="cd07920">
    <property type="entry name" value="Pumilio"/>
    <property type="match status" value="1"/>
</dbReference>